<dbReference type="RefSeq" id="WP_003611587.1">
    <property type="nucleotide sequence ID" value="NZ_ADVE02000001.1"/>
</dbReference>
<evidence type="ECO:0000313" key="6">
    <source>
        <dbReference type="Proteomes" id="UP000230709"/>
    </source>
</evidence>
<dbReference type="STRING" id="595536.GCA_000178815_01128"/>
<dbReference type="AlphaFoldDB" id="A0A2D2D575"/>
<name>A0A2D2D575_METT3</name>
<dbReference type="PANTHER" id="PTHR30302">
    <property type="entry name" value="HYDROGENASE 1 MATURATION PROTEASE"/>
    <property type="match status" value="1"/>
</dbReference>
<sequence>MTRVVIGVGNPDCGDDAVGRRAAALMRVAAPPRVEIIERDGETTALLAAMNGAELAIFIDACVSGAAPGAVRRFDVARAPLPQSEFAASSHGLGLATAIELARALGDLPRVCIVYAIEGESFAQGAPLSRAAEAGAIEAARLALAELRA</sequence>
<evidence type="ECO:0000256" key="2">
    <source>
        <dbReference type="ARBA" id="ARBA00022670"/>
    </source>
</evidence>
<dbReference type="Pfam" id="PF01750">
    <property type="entry name" value="HycI"/>
    <property type="match status" value="1"/>
</dbReference>
<dbReference type="GO" id="GO:0016485">
    <property type="term" value="P:protein processing"/>
    <property type="evidence" value="ECO:0007669"/>
    <property type="project" value="TreeGrafter"/>
</dbReference>
<dbReference type="NCBIfam" id="TIGR00072">
    <property type="entry name" value="hydrog_prot"/>
    <property type="match status" value="1"/>
</dbReference>
<dbReference type="Proteomes" id="UP000230709">
    <property type="component" value="Chromosome"/>
</dbReference>
<keyword evidence="4" id="KW-0378">Hydrolase</keyword>
<accession>A0A2D2D575</accession>
<organism evidence="5 6">
    <name type="scientific">Methylosinus trichosporium (strain ATCC 35070 / NCIMB 11131 / UNIQEM 75 / OB3b)</name>
    <dbReference type="NCBI Taxonomy" id="595536"/>
    <lineage>
        <taxon>Bacteria</taxon>
        <taxon>Pseudomonadati</taxon>
        <taxon>Pseudomonadota</taxon>
        <taxon>Alphaproteobacteria</taxon>
        <taxon>Hyphomicrobiales</taxon>
        <taxon>Methylocystaceae</taxon>
        <taxon>Methylosinus</taxon>
    </lineage>
</organism>
<keyword evidence="2 5" id="KW-0645">Protease</keyword>
<reference evidence="6" key="1">
    <citation type="submission" date="2017-10" db="EMBL/GenBank/DDBJ databases">
        <title>Completed PacBio SMRT sequence of Methylosinus trichosporium OB3b reveals presence of a third large plasmid.</title>
        <authorList>
            <person name="Charles T.C."/>
            <person name="Lynch M.D.J."/>
            <person name="Heil J.R."/>
            <person name="Cheng J."/>
        </authorList>
    </citation>
    <scope>NUCLEOTIDE SEQUENCE [LARGE SCALE GENOMIC DNA]</scope>
    <source>
        <strain evidence="6">OB3b</strain>
    </source>
</reference>
<proteinExistence type="inferred from homology"/>
<gene>
    <name evidence="5" type="ORF">CQW49_20335</name>
</gene>
<evidence type="ECO:0000256" key="4">
    <source>
        <dbReference type="ARBA" id="ARBA00022801"/>
    </source>
</evidence>
<dbReference type="KEGG" id="mtw:CQW49_20335"/>
<dbReference type="InterPro" id="IPR000671">
    <property type="entry name" value="Peptidase_A31"/>
</dbReference>
<dbReference type="GO" id="GO:0004190">
    <property type="term" value="F:aspartic-type endopeptidase activity"/>
    <property type="evidence" value="ECO:0007669"/>
    <property type="project" value="UniProtKB-KW"/>
</dbReference>
<dbReference type="GO" id="GO:0008047">
    <property type="term" value="F:enzyme activator activity"/>
    <property type="evidence" value="ECO:0007669"/>
    <property type="project" value="InterPro"/>
</dbReference>
<comment type="similarity">
    <text evidence="1">Belongs to the peptidase A31 family.</text>
</comment>
<dbReference type="EMBL" id="CP023737">
    <property type="protein sequence ID" value="ATQ69969.1"/>
    <property type="molecule type" value="Genomic_DNA"/>
</dbReference>
<evidence type="ECO:0000313" key="5">
    <source>
        <dbReference type="EMBL" id="ATQ69969.1"/>
    </source>
</evidence>
<keyword evidence="3" id="KW-0064">Aspartyl protease</keyword>
<dbReference type="SUPFAM" id="SSF53163">
    <property type="entry name" value="HybD-like"/>
    <property type="match status" value="1"/>
</dbReference>
<keyword evidence="6" id="KW-1185">Reference proteome</keyword>
<evidence type="ECO:0000256" key="1">
    <source>
        <dbReference type="ARBA" id="ARBA00006814"/>
    </source>
</evidence>
<dbReference type="PANTHER" id="PTHR30302:SF1">
    <property type="entry name" value="HYDROGENASE 2 MATURATION PROTEASE"/>
    <property type="match status" value="1"/>
</dbReference>
<dbReference type="Gene3D" id="3.40.50.1450">
    <property type="entry name" value="HybD-like"/>
    <property type="match status" value="1"/>
</dbReference>
<dbReference type="CDD" id="cd00518">
    <property type="entry name" value="H2MP"/>
    <property type="match status" value="1"/>
</dbReference>
<protein>
    <submittedName>
        <fullName evidence="5">Hydrogenase maturation protease</fullName>
    </submittedName>
</protein>
<evidence type="ECO:0000256" key="3">
    <source>
        <dbReference type="ARBA" id="ARBA00022750"/>
    </source>
</evidence>
<dbReference type="InterPro" id="IPR023430">
    <property type="entry name" value="Pept_HybD-like_dom_sf"/>
</dbReference>